<accession>A0A9W8BGB2</accession>
<feature type="compositionally biased region" description="Polar residues" evidence="1">
    <location>
        <begin position="428"/>
        <end position="444"/>
    </location>
</feature>
<protein>
    <submittedName>
        <fullName evidence="2">Bud neck involved protein</fullName>
    </submittedName>
</protein>
<feature type="region of interest" description="Disordered" evidence="1">
    <location>
        <begin position="744"/>
        <end position="772"/>
    </location>
</feature>
<dbReference type="GO" id="GO:0030036">
    <property type="term" value="P:actin cytoskeleton organization"/>
    <property type="evidence" value="ECO:0007669"/>
    <property type="project" value="TreeGrafter"/>
</dbReference>
<feature type="region of interest" description="Disordered" evidence="1">
    <location>
        <begin position="417"/>
        <end position="444"/>
    </location>
</feature>
<dbReference type="GO" id="GO:0003779">
    <property type="term" value="F:actin binding"/>
    <property type="evidence" value="ECO:0007669"/>
    <property type="project" value="TreeGrafter"/>
</dbReference>
<feature type="region of interest" description="Disordered" evidence="1">
    <location>
        <begin position="799"/>
        <end position="912"/>
    </location>
</feature>
<feature type="compositionally biased region" description="Basic and acidic residues" evidence="1">
    <location>
        <begin position="18"/>
        <end position="28"/>
    </location>
</feature>
<dbReference type="PANTHER" id="PTHR12751:SF18">
    <property type="entry name" value="PHOSPHATASE AND ACTIN REGULATOR 1"/>
    <property type="match status" value="1"/>
</dbReference>
<evidence type="ECO:0000313" key="2">
    <source>
        <dbReference type="EMBL" id="KAJ2006652.1"/>
    </source>
</evidence>
<feature type="region of interest" description="Disordered" evidence="1">
    <location>
        <begin position="1"/>
        <end position="28"/>
    </location>
</feature>
<feature type="region of interest" description="Disordered" evidence="1">
    <location>
        <begin position="471"/>
        <end position="494"/>
    </location>
</feature>
<evidence type="ECO:0000256" key="1">
    <source>
        <dbReference type="SAM" id="MobiDB-lite"/>
    </source>
</evidence>
<organism evidence="2 3">
    <name type="scientific">Coemansia thaxteri</name>
    <dbReference type="NCBI Taxonomy" id="2663907"/>
    <lineage>
        <taxon>Eukaryota</taxon>
        <taxon>Fungi</taxon>
        <taxon>Fungi incertae sedis</taxon>
        <taxon>Zoopagomycota</taxon>
        <taxon>Kickxellomycotina</taxon>
        <taxon>Kickxellomycetes</taxon>
        <taxon>Kickxellales</taxon>
        <taxon>Kickxellaceae</taxon>
        <taxon>Coemansia</taxon>
    </lineage>
</organism>
<feature type="region of interest" description="Disordered" evidence="1">
    <location>
        <begin position="577"/>
        <end position="618"/>
    </location>
</feature>
<feature type="compositionally biased region" description="Basic and acidic residues" evidence="1">
    <location>
        <begin position="601"/>
        <end position="616"/>
    </location>
</feature>
<sequence>MPLPSSMGTGAAGIVHSRVSDKQADSSKRRVANGYGGLKRWLSMKRINVAYQNSASDEDGARHLPSHAAKLHLEPTGQLSTQRQNIGANGAHGNDYGDAHAKHIGRAGSNLARASLPALFCISPSQNRAENAIGINGAPPLLSLLHHQPSASQPDLACLPAPPPTVDMGDGACWRPEAGAGKGHDLTLELVEQTSGKREAQEARPQPPRRKRSLIYAMYCTAKVDEVPALASMQATAGAPFQVADEATAYCAPSPQKRTTPPWVCSLSSVDAAGNTSTAFVSCRSEQSTPSSPEVGHRGETEVAELLATDSVAPHASSLPVEYMLMGAPSRHQPNERNKKRLSAVTSITGSADCVSCASSNRSSCAEHSLIEAAAYRCNSRFAPCLSTIERGTDGRLLITPNSNALSLPATQNCAKDAGNASHKLDSGNVSLKGNSPQQESQNAGNFVQAADCAAMPGSLQRMCRTDDMSVETFPPVPASSPLQDSRSDAAHSPGHLALVHPLSTGVSTELAQECYASLDHDRHSPMDSPAIPESMAANASIDTTETTKADSVKAPPGLTEQATAVGATVACDLAESHKQPQSIDMPTESDSSLPNTITASKDEDPKPAHHFKDDESLWTNPARAQSCASGRDLGLLPLADTQERAAVSPSSHCSRLYNRSEESIGRWRAAGGSNRDSRILSIFSDISDCDVTPQDLAHALPEHSSRLLFGHHTSMLFDGQYEEFTDMKALPAQSLVDVRNIPHHAGAVPGTQSARDAAGQSSSAAFGYEDDTDECDDNMALSDIVAITGAIISPPLPLPPGTALAQQPAKPDSARSPIGLPTSSSSSSADNRKASFTSRTRKLTAALVRGTPLDGLRSLHNKIKTTSNRSSSRSGSGSGSSASDEAKKSAPRHHHQQRRDPGASSPRQNKAFRFNELVAVYETWDREEYDRKGVPSTRLDAELIEQIKQELNEFKVYEMLVHDDSRCNTHFIY</sequence>
<evidence type="ECO:0000313" key="3">
    <source>
        <dbReference type="Proteomes" id="UP001150907"/>
    </source>
</evidence>
<dbReference type="OrthoDB" id="5563016at2759"/>
<feature type="compositionally biased region" description="Low complexity" evidence="1">
    <location>
        <begin position="868"/>
        <end position="884"/>
    </location>
</feature>
<feature type="compositionally biased region" description="Polar residues" evidence="1">
    <location>
        <begin position="751"/>
        <end position="765"/>
    </location>
</feature>
<keyword evidence="3" id="KW-1185">Reference proteome</keyword>
<gene>
    <name evidence="2" type="primary">BNI4</name>
    <name evidence="2" type="ORF">H4R26_001248</name>
</gene>
<feature type="compositionally biased region" description="Polar residues" evidence="1">
    <location>
        <begin position="580"/>
        <end position="600"/>
    </location>
</feature>
<dbReference type="Proteomes" id="UP001150907">
    <property type="component" value="Unassembled WGS sequence"/>
</dbReference>
<name>A0A9W8BGB2_9FUNG</name>
<dbReference type="AlphaFoldDB" id="A0A9W8BGB2"/>
<reference evidence="2" key="1">
    <citation type="submission" date="2022-07" db="EMBL/GenBank/DDBJ databases">
        <title>Phylogenomic reconstructions and comparative analyses of Kickxellomycotina fungi.</title>
        <authorList>
            <person name="Reynolds N.K."/>
            <person name="Stajich J.E."/>
            <person name="Barry K."/>
            <person name="Grigoriev I.V."/>
            <person name="Crous P."/>
            <person name="Smith M.E."/>
        </authorList>
    </citation>
    <scope>NUCLEOTIDE SEQUENCE</scope>
    <source>
        <strain evidence="2">IMI 214461</strain>
    </source>
</reference>
<dbReference type="PANTHER" id="PTHR12751">
    <property type="entry name" value="PHOSPHATASE AND ACTIN REGULATOR PHACTR"/>
    <property type="match status" value="1"/>
</dbReference>
<comment type="caution">
    <text evidence="2">The sequence shown here is derived from an EMBL/GenBank/DDBJ whole genome shotgun (WGS) entry which is preliminary data.</text>
</comment>
<dbReference type="EMBL" id="JANBQF010000052">
    <property type="protein sequence ID" value="KAJ2006652.1"/>
    <property type="molecule type" value="Genomic_DNA"/>
</dbReference>
<proteinExistence type="predicted"/>